<accession>A0ABW3MN39</accession>
<feature type="non-terminal residue" evidence="3">
    <location>
        <position position="79"/>
    </location>
</feature>
<protein>
    <submittedName>
        <fullName evidence="3">Diaminopimelate decarboxylase</fullName>
    </submittedName>
</protein>
<proteinExistence type="predicted"/>
<keyword evidence="4" id="KW-1185">Reference proteome</keyword>
<dbReference type="PANTHER" id="PTHR43727:SF2">
    <property type="entry name" value="GROUP IV DECARBOXYLASE"/>
    <property type="match status" value="1"/>
</dbReference>
<dbReference type="InterPro" id="IPR009006">
    <property type="entry name" value="Ala_racemase/Decarboxylase_C"/>
</dbReference>
<evidence type="ECO:0000313" key="4">
    <source>
        <dbReference type="Proteomes" id="UP001597045"/>
    </source>
</evidence>
<dbReference type="SUPFAM" id="SSF51419">
    <property type="entry name" value="PLP-binding barrel"/>
    <property type="match status" value="1"/>
</dbReference>
<organism evidence="3 4">
    <name type="scientific">Kibdelosporangium lantanae</name>
    <dbReference type="NCBI Taxonomy" id="1497396"/>
    <lineage>
        <taxon>Bacteria</taxon>
        <taxon>Bacillati</taxon>
        <taxon>Actinomycetota</taxon>
        <taxon>Actinomycetes</taxon>
        <taxon>Pseudonocardiales</taxon>
        <taxon>Pseudonocardiaceae</taxon>
        <taxon>Kibdelosporangium</taxon>
    </lineage>
</organism>
<dbReference type="Gene3D" id="3.20.20.10">
    <property type="entry name" value="Alanine racemase"/>
    <property type="match status" value="1"/>
</dbReference>
<dbReference type="EMBL" id="JBHTIS010003625">
    <property type="protein sequence ID" value="MFD1051472.1"/>
    <property type="molecule type" value="Genomic_DNA"/>
</dbReference>
<evidence type="ECO:0000256" key="1">
    <source>
        <dbReference type="ARBA" id="ARBA00001933"/>
    </source>
</evidence>
<dbReference type="Proteomes" id="UP001597045">
    <property type="component" value="Unassembled WGS sequence"/>
</dbReference>
<dbReference type="PANTHER" id="PTHR43727">
    <property type="entry name" value="DIAMINOPIMELATE DECARBOXYLASE"/>
    <property type="match status" value="1"/>
</dbReference>
<dbReference type="Gene3D" id="2.40.37.10">
    <property type="entry name" value="Lyase, Ornithine Decarboxylase, Chain A, domain 1"/>
    <property type="match status" value="1"/>
</dbReference>
<dbReference type="InterPro" id="IPR029066">
    <property type="entry name" value="PLP-binding_barrel"/>
</dbReference>
<name>A0ABW3MN39_9PSEU</name>
<gene>
    <name evidence="3" type="ORF">ACFQ1S_40970</name>
</gene>
<evidence type="ECO:0000256" key="2">
    <source>
        <dbReference type="ARBA" id="ARBA00022898"/>
    </source>
</evidence>
<keyword evidence="2" id="KW-0663">Pyridoxal phosphate</keyword>
<evidence type="ECO:0000313" key="3">
    <source>
        <dbReference type="EMBL" id="MFD1051472.1"/>
    </source>
</evidence>
<sequence length="79" mass="8775">MNSEFRVQGIGIEELAAEYGTPLYVYDGNELTGRVTDLRTRLHPRLEFFFSLKSNPNISICALLHSAGARAEVSSMAEL</sequence>
<reference evidence="4" key="1">
    <citation type="journal article" date="2019" name="Int. J. Syst. Evol. Microbiol.">
        <title>The Global Catalogue of Microorganisms (GCM) 10K type strain sequencing project: providing services to taxonomists for standard genome sequencing and annotation.</title>
        <authorList>
            <consortium name="The Broad Institute Genomics Platform"/>
            <consortium name="The Broad Institute Genome Sequencing Center for Infectious Disease"/>
            <person name="Wu L."/>
            <person name="Ma J."/>
        </authorList>
    </citation>
    <scope>NUCLEOTIDE SEQUENCE [LARGE SCALE GENOMIC DNA]</scope>
    <source>
        <strain evidence="4">JCM 31486</strain>
    </source>
</reference>
<comment type="cofactor">
    <cofactor evidence="1">
        <name>pyridoxal 5'-phosphate</name>
        <dbReference type="ChEBI" id="CHEBI:597326"/>
    </cofactor>
</comment>
<comment type="caution">
    <text evidence="3">The sequence shown here is derived from an EMBL/GenBank/DDBJ whole genome shotgun (WGS) entry which is preliminary data.</text>
</comment>